<keyword evidence="3" id="KW-1185">Reference proteome</keyword>
<comment type="caution">
    <text evidence="2">The sequence shown here is derived from an EMBL/GenBank/DDBJ whole genome shotgun (WGS) entry which is preliminary data.</text>
</comment>
<protein>
    <recommendedName>
        <fullName evidence="1">C-type lectin domain-containing protein</fullName>
    </recommendedName>
</protein>
<gene>
    <name evidence="2" type="ORF">M9458_042388</name>
</gene>
<evidence type="ECO:0000313" key="3">
    <source>
        <dbReference type="Proteomes" id="UP001529510"/>
    </source>
</evidence>
<feature type="domain" description="C-type lectin" evidence="1">
    <location>
        <begin position="1"/>
        <end position="53"/>
    </location>
</feature>
<dbReference type="EMBL" id="JAMKFB020000021">
    <property type="protein sequence ID" value="KAL0162992.1"/>
    <property type="molecule type" value="Genomic_DNA"/>
</dbReference>
<dbReference type="SUPFAM" id="SSF56436">
    <property type="entry name" value="C-type lectin-like"/>
    <property type="match status" value="1"/>
</dbReference>
<organism evidence="2 3">
    <name type="scientific">Cirrhinus mrigala</name>
    <name type="common">Mrigala</name>
    <dbReference type="NCBI Taxonomy" id="683832"/>
    <lineage>
        <taxon>Eukaryota</taxon>
        <taxon>Metazoa</taxon>
        <taxon>Chordata</taxon>
        <taxon>Craniata</taxon>
        <taxon>Vertebrata</taxon>
        <taxon>Euteleostomi</taxon>
        <taxon>Actinopterygii</taxon>
        <taxon>Neopterygii</taxon>
        <taxon>Teleostei</taxon>
        <taxon>Ostariophysi</taxon>
        <taxon>Cypriniformes</taxon>
        <taxon>Cyprinidae</taxon>
        <taxon>Labeoninae</taxon>
        <taxon>Labeonini</taxon>
        <taxon>Cirrhinus</taxon>
    </lineage>
</organism>
<feature type="non-terminal residue" evidence="2">
    <location>
        <position position="1"/>
    </location>
</feature>
<feature type="non-terminal residue" evidence="2">
    <location>
        <position position="55"/>
    </location>
</feature>
<evidence type="ECO:0000259" key="1">
    <source>
        <dbReference type="Pfam" id="PF00059"/>
    </source>
</evidence>
<dbReference type="Gene3D" id="3.10.100.10">
    <property type="entry name" value="Mannose-Binding Protein A, subunit A"/>
    <property type="match status" value="1"/>
</dbReference>
<dbReference type="Pfam" id="PF00059">
    <property type="entry name" value="Lectin_C"/>
    <property type="match status" value="1"/>
</dbReference>
<dbReference type="Proteomes" id="UP001529510">
    <property type="component" value="Unassembled WGS sequence"/>
</dbReference>
<dbReference type="PANTHER" id="PTHR45784:SF3">
    <property type="entry name" value="C-TYPE LECTIN DOMAIN FAMILY 4 MEMBER K-LIKE-RELATED"/>
    <property type="match status" value="1"/>
</dbReference>
<reference evidence="2 3" key="1">
    <citation type="submission" date="2024-05" db="EMBL/GenBank/DDBJ databases">
        <title>Genome sequencing and assembly of Indian major carp, Cirrhinus mrigala (Hamilton, 1822).</title>
        <authorList>
            <person name="Mohindra V."/>
            <person name="Chowdhury L.M."/>
            <person name="Lal K."/>
            <person name="Jena J.K."/>
        </authorList>
    </citation>
    <scope>NUCLEOTIDE SEQUENCE [LARGE SCALE GENOMIC DNA]</scope>
    <source>
        <strain evidence="2">CM1030</strain>
        <tissue evidence="2">Blood</tissue>
    </source>
</reference>
<dbReference type="AlphaFoldDB" id="A0ABD0NM72"/>
<name>A0ABD0NM72_CIRMR</name>
<dbReference type="InterPro" id="IPR016186">
    <property type="entry name" value="C-type_lectin-like/link_sf"/>
</dbReference>
<sequence length="55" mass="6626">YCREKYTDLATIENQQQTFQLMDTVNDNTIDLAWIGLYDDLNSWKWTLEDGNFFK</sequence>
<dbReference type="PANTHER" id="PTHR45784">
    <property type="entry name" value="C-TYPE LECTIN DOMAIN FAMILY 20 MEMBER A-RELATED"/>
    <property type="match status" value="1"/>
</dbReference>
<dbReference type="InterPro" id="IPR001304">
    <property type="entry name" value="C-type_lectin-like"/>
</dbReference>
<dbReference type="InterPro" id="IPR016187">
    <property type="entry name" value="CTDL_fold"/>
</dbReference>
<proteinExistence type="predicted"/>
<accession>A0ABD0NM72</accession>
<evidence type="ECO:0000313" key="2">
    <source>
        <dbReference type="EMBL" id="KAL0162992.1"/>
    </source>
</evidence>